<feature type="compositionally biased region" description="Low complexity" evidence="1">
    <location>
        <begin position="275"/>
        <end position="295"/>
    </location>
</feature>
<comment type="caution">
    <text evidence="2">The sequence shown here is derived from an EMBL/GenBank/DDBJ whole genome shotgun (WGS) entry which is preliminary data.</text>
</comment>
<sequence length="448" mass="46888">MGLFSRRRKQATDTGGLGTTLIALRLEAGDVAPAQSTVVVFNAAGHARRMAAGKVLCEQGEMAFCFHPGPYTVDLIPFAAAPEWGLRLRFVVDAANPRVPQQRFDLFLYSETAGRLMVADFGVSVELALQAELAQGALDLPPCTTLEEWHAFRAGLNQLMYSRYGVTVDDCVPVDLGEQIDYATILQTRAQQEAAAHTVAAAMEQTPAAMPPAGQSANAGIEHAPAAGVANAPIRLAPAAASAAGQTVNAAAGHVAAAAAPVGKGDGTSDSMPTAARPGGHAAAAVPSAGQAADAVPRGGPVTAAAPPSVRTAEQDARALRRLFLELPALSAELRLLALPEGLPVFQQHQALLLRLGMAALNVNTMPSLAWSAPDQPLAAIDQARRATQTLIAQVALDEAWSLLARLQLADPQQWPQLLDEADRICANLETGLSLRRSAHIPRMEPSL</sequence>
<dbReference type="Proteomes" id="UP000475582">
    <property type="component" value="Unassembled WGS sequence"/>
</dbReference>
<evidence type="ECO:0000256" key="1">
    <source>
        <dbReference type="SAM" id="MobiDB-lite"/>
    </source>
</evidence>
<dbReference type="AlphaFoldDB" id="A0A6L6PNC3"/>
<feature type="region of interest" description="Disordered" evidence="1">
    <location>
        <begin position="262"/>
        <end position="311"/>
    </location>
</feature>
<proteinExistence type="predicted"/>
<evidence type="ECO:0000313" key="3">
    <source>
        <dbReference type="Proteomes" id="UP000475582"/>
    </source>
</evidence>
<protein>
    <submittedName>
        <fullName evidence="2">Uncharacterized protein</fullName>
    </submittedName>
</protein>
<reference evidence="2 3" key="1">
    <citation type="submission" date="2019-11" db="EMBL/GenBank/DDBJ databases">
        <title>Type strains purchased from KCTC, JCM and DSMZ.</title>
        <authorList>
            <person name="Lu H."/>
        </authorList>
    </citation>
    <scope>NUCLEOTIDE SEQUENCE [LARGE SCALE GENOMIC DNA]</scope>
    <source>
        <strain evidence="2 3">KCTC 22382</strain>
    </source>
</reference>
<evidence type="ECO:0000313" key="2">
    <source>
        <dbReference type="EMBL" id="MTV40628.1"/>
    </source>
</evidence>
<gene>
    <name evidence="2" type="ORF">GM676_24000</name>
</gene>
<organism evidence="2 3">
    <name type="scientific">Duganella radicis</name>
    <dbReference type="NCBI Taxonomy" id="551988"/>
    <lineage>
        <taxon>Bacteria</taxon>
        <taxon>Pseudomonadati</taxon>
        <taxon>Pseudomonadota</taxon>
        <taxon>Betaproteobacteria</taxon>
        <taxon>Burkholderiales</taxon>
        <taxon>Oxalobacteraceae</taxon>
        <taxon>Telluria group</taxon>
        <taxon>Duganella</taxon>
    </lineage>
</organism>
<dbReference type="EMBL" id="WNKY01000038">
    <property type="protein sequence ID" value="MTV40628.1"/>
    <property type="molecule type" value="Genomic_DNA"/>
</dbReference>
<name>A0A6L6PNC3_9BURK</name>
<accession>A0A6L6PNC3</accession>
<keyword evidence="3" id="KW-1185">Reference proteome</keyword>
<dbReference type="OrthoDB" id="8745838at2"/>